<evidence type="ECO:0000313" key="1">
    <source>
        <dbReference type="EMBL" id="GBM59922.1"/>
    </source>
</evidence>
<protein>
    <submittedName>
        <fullName evidence="1">Uncharacterized protein</fullName>
    </submittedName>
</protein>
<dbReference type="Proteomes" id="UP000499080">
    <property type="component" value="Unassembled WGS sequence"/>
</dbReference>
<comment type="caution">
    <text evidence="1">The sequence shown here is derived from an EMBL/GenBank/DDBJ whole genome shotgun (WGS) entry which is preliminary data.</text>
</comment>
<name>A0A4Y2H0Z6_ARAVE</name>
<organism evidence="1 2">
    <name type="scientific">Araneus ventricosus</name>
    <name type="common">Orbweaver spider</name>
    <name type="synonym">Epeira ventricosa</name>
    <dbReference type="NCBI Taxonomy" id="182803"/>
    <lineage>
        <taxon>Eukaryota</taxon>
        <taxon>Metazoa</taxon>
        <taxon>Ecdysozoa</taxon>
        <taxon>Arthropoda</taxon>
        <taxon>Chelicerata</taxon>
        <taxon>Arachnida</taxon>
        <taxon>Araneae</taxon>
        <taxon>Araneomorphae</taxon>
        <taxon>Entelegynae</taxon>
        <taxon>Araneoidea</taxon>
        <taxon>Araneidae</taxon>
        <taxon>Araneus</taxon>
    </lineage>
</organism>
<proteinExistence type="predicted"/>
<dbReference type="AlphaFoldDB" id="A0A4Y2H0Z6"/>
<evidence type="ECO:0000313" key="2">
    <source>
        <dbReference type="Proteomes" id="UP000499080"/>
    </source>
</evidence>
<gene>
    <name evidence="1" type="ORF">AVEN_270024_1</name>
</gene>
<dbReference type="EMBL" id="BGPR01001706">
    <property type="protein sequence ID" value="GBM59922.1"/>
    <property type="molecule type" value="Genomic_DNA"/>
</dbReference>
<keyword evidence="2" id="KW-1185">Reference proteome</keyword>
<accession>A0A4Y2H0Z6</accession>
<sequence length="164" mass="19256">MSLKSGHFEDPDMSLKSGHMRASYEGWHKEARDRKEHTLQEKEGVRSRAWRIKPNITQVRVYTHIDKSLLLPKVLNQKTLFLEDMEHNAIKDLTRVVEKQRLLLRRGPWNYFPPNERDIAGENEEHEEDWGEEKRPVVGWAGEAASTAANLLNDLQDFYFAREC</sequence>
<reference evidence="1 2" key="1">
    <citation type="journal article" date="2019" name="Sci. Rep.">
        <title>Orb-weaving spider Araneus ventricosus genome elucidates the spidroin gene catalogue.</title>
        <authorList>
            <person name="Kono N."/>
            <person name="Nakamura H."/>
            <person name="Ohtoshi R."/>
            <person name="Moran D.A.P."/>
            <person name="Shinohara A."/>
            <person name="Yoshida Y."/>
            <person name="Fujiwara M."/>
            <person name="Mori M."/>
            <person name="Tomita M."/>
            <person name="Arakawa K."/>
        </authorList>
    </citation>
    <scope>NUCLEOTIDE SEQUENCE [LARGE SCALE GENOMIC DNA]</scope>
</reference>